<dbReference type="PANTHER" id="PTHR30055:SF238">
    <property type="entry name" value="MYCOFACTOCIN BIOSYNTHESIS TRANSCRIPTIONAL REGULATOR MFTR-RELATED"/>
    <property type="match status" value="1"/>
</dbReference>
<evidence type="ECO:0000256" key="1">
    <source>
        <dbReference type="ARBA" id="ARBA00023015"/>
    </source>
</evidence>
<dbReference type="Gene3D" id="1.10.357.10">
    <property type="entry name" value="Tetracycline Repressor, domain 2"/>
    <property type="match status" value="1"/>
</dbReference>
<dbReference type="InterPro" id="IPR009057">
    <property type="entry name" value="Homeodomain-like_sf"/>
</dbReference>
<dbReference type="Pfam" id="PF00440">
    <property type="entry name" value="TetR_N"/>
    <property type="match status" value="1"/>
</dbReference>
<evidence type="ECO:0000313" key="7">
    <source>
        <dbReference type="Proteomes" id="UP000606922"/>
    </source>
</evidence>
<dbReference type="PROSITE" id="PS01081">
    <property type="entry name" value="HTH_TETR_1"/>
    <property type="match status" value="1"/>
</dbReference>
<feature type="domain" description="HTH tetR-type" evidence="5">
    <location>
        <begin position="14"/>
        <end position="74"/>
    </location>
</feature>
<name>A0A916SLY9_9MICO</name>
<dbReference type="RefSeq" id="WP_188510335.1">
    <property type="nucleotide sequence ID" value="NZ_BMGB01000001.1"/>
</dbReference>
<keyword evidence="7" id="KW-1185">Reference proteome</keyword>
<dbReference type="InterPro" id="IPR001647">
    <property type="entry name" value="HTH_TetR"/>
</dbReference>
<keyword evidence="3" id="KW-0804">Transcription</keyword>
<evidence type="ECO:0000259" key="5">
    <source>
        <dbReference type="PROSITE" id="PS50977"/>
    </source>
</evidence>
<proteinExistence type="predicted"/>
<organism evidence="6 7">
    <name type="scientific">Conyzicola nivalis</name>
    <dbReference type="NCBI Taxonomy" id="1477021"/>
    <lineage>
        <taxon>Bacteria</taxon>
        <taxon>Bacillati</taxon>
        <taxon>Actinomycetota</taxon>
        <taxon>Actinomycetes</taxon>
        <taxon>Micrococcales</taxon>
        <taxon>Microbacteriaceae</taxon>
        <taxon>Conyzicola</taxon>
    </lineage>
</organism>
<evidence type="ECO:0000256" key="2">
    <source>
        <dbReference type="ARBA" id="ARBA00023125"/>
    </source>
</evidence>
<reference evidence="6" key="1">
    <citation type="journal article" date="2014" name="Int. J. Syst. Evol. Microbiol.">
        <title>Complete genome sequence of Corynebacterium casei LMG S-19264T (=DSM 44701T), isolated from a smear-ripened cheese.</title>
        <authorList>
            <consortium name="US DOE Joint Genome Institute (JGI-PGF)"/>
            <person name="Walter F."/>
            <person name="Albersmeier A."/>
            <person name="Kalinowski J."/>
            <person name="Ruckert C."/>
        </authorList>
    </citation>
    <scope>NUCLEOTIDE SEQUENCE</scope>
    <source>
        <strain evidence="6">CGMCC 1.12813</strain>
    </source>
</reference>
<accession>A0A916SLY9</accession>
<keyword evidence="2 4" id="KW-0238">DNA-binding</keyword>
<protein>
    <submittedName>
        <fullName evidence="6">TetR family transcriptional regulator</fullName>
    </submittedName>
</protein>
<evidence type="ECO:0000256" key="3">
    <source>
        <dbReference type="ARBA" id="ARBA00023163"/>
    </source>
</evidence>
<feature type="DNA-binding region" description="H-T-H motif" evidence="4">
    <location>
        <begin position="37"/>
        <end position="56"/>
    </location>
</feature>
<dbReference type="GO" id="GO:0003700">
    <property type="term" value="F:DNA-binding transcription factor activity"/>
    <property type="evidence" value="ECO:0007669"/>
    <property type="project" value="TreeGrafter"/>
</dbReference>
<dbReference type="GO" id="GO:0000976">
    <property type="term" value="F:transcription cis-regulatory region binding"/>
    <property type="evidence" value="ECO:0007669"/>
    <property type="project" value="TreeGrafter"/>
</dbReference>
<dbReference type="Proteomes" id="UP000606922">
    <property type="component" value="Unassembled WGS sequence"/>
</dbReference>
<dbReference type="AlphaFoldDB" id="A0A916SLY9"/>
<sequence>METTEPGMRERKKLHTRFTIETSAVDLVLEHGFDNVTIEAIAERADVTPRTFFNHFADKADAVLGIAREQEIATDLDTSTIVAGSAFEFGAAVVRAGIAQLDDSIVAADKRRRDVFAQNPALLAREMEKIALIEGSITRHIDGYLADAGVPAGPDRDDRALAITVTITAAARLAFIRWSRQPASAQELVSFFDRAIDSITDILTNPGKTE</sequence>
<dbReference type="EMBL" id="BMGB01000001">
    <property type="protein sequence ID" value="GGB04045.1"/>
    <property type="molecule type" value="Genomic_DNA"/>
</dbReference>
<dbReference type="PROSITE" id="PS50977">
    <property type="entry name" value="HTH_TETR_2"/>
    <property type="match status" value="1"/>
</dbReference>
<evidence type="ECO:0000256" key="4">
    <source>
        <dbReference type="PROSITE-ProRule" id="PRU00335"/>
    </source>
</evidence>
<dbReference type="SUPFAM" id="SSF46689">
    <property type="entry name" value="Homeodomain-like"/>
    <property type="match status" value="1"/>
</dbReference>
<dbReference type="InterPro" id="IPR050109">
    <property type="entry name" value="HTH-type_TetR-like_transc_reg"/>
</dbReference>
<gene>
    <name evidence="6" type="ORF">GCM10010979_18450</name>
</gene>
<keyword evidence="1" id="KW-0805">Transcription regulation</keyword>
<reference evidence="6" key="2">
    <citation type="submission" date="2020-09" db="EMBL/GenBank/DDBJ databases">
        <authorList>
            <person name="Sun Q."/>
            <person name="Zhou Y."/>
        </authorList>
    </citation>
    <scope>NUCLEOTIDE SEQUENCE</scope>
    <source>
        <strain evidence="6">CGMCC 1.12813</strain>
    </source>
</reference>
<evidence type="ECO:0000313" key="6">
    <source>
        <dbReference type="EMBL" id="GGB04045.1"/>
    </source>
</evidence>
<dbReference type="PANTHER" id="PTHR30055">
    <property type="entry name" value="HTH-TYPE TRANSCRIPTIONAL REGULATOR RUTR"/>
    <property type="match status" value="1"/>
</dbReference>
<dbReference type="InterPro" id="IPR023772">
    <property type="entry name" value="DNA-bd_HTH_TetR-type_CS"/>
</dbReference>
<comment type="caution">
    <text evidence="6">The sequence shown here is derived from an EMBL/GenBank/DDBJ whole genome shotgun (WGS) entry which is preliminary data.</text>
</comment>